<dbReference type="GO" id="GO:0017116">
    <property type="term" value="F:single-stranded DNA helicase activity"/>
    <property type="evidence" value="ECO:0007669"/>
    <property type="project" value="TreeGrafter"/>
</dbReference>
<dbReference type="RefSeq" id="WP_006103445.1">
    <property type="nucleotide sequence ID" value="NZ_DS989858.1"/>
</dbReference>
<dbReference type="SUPFAM" id="SSF52540">
    <property type="entry name" value="P-loop containing nucleoside triphosphate hydrolases"/>
    <property type="match status" value="1"/>
</dbReference>
<dbReference type="Pfam" id="PF18335">
    <property type="entry name" value="SH3_13"/>
    <property type="match status" value="1"/>
</dbReference>
<reference evidence="6 7" key="1">
    <citation type="submission" date="2008-07" db="EMBL/GenBank/DDBJ databases">
        <authorList>
            <person name="Tandeau de Marsac N."/>
            <person name="Ferriera S."/>
            <person name="Johnson J."/>
            <person name="Kravitz S."/>
            <person name="Beeson K."/>
            <person name="Sutton G."/>
            <person name="Rogers Y.-H."/>
            <person name="Friedman R."/>
            <person name="Frazier M."/>
            <person name="Venter J.C."/>
        </authorList>
    </citation>
    <scope>NUCLEOTIDE SEQUENCE [LARGE SCALE GENOMIC DNA]</scope>
    <source>
        <strain evidence="6 7">PCC 7420</strain>
    </source>
</reference>
<keyword evidence="7" id="KW-1185">Reference proteome</keyword>
<evidence type="ECO:0008006" key="8">
    <source>
        <dbReference type="Google" id="ProtNLM"/>
    </source>
</evidence>
<dbReference type="eggNOG" id="COG0507">
    <property type="taxonomic scope" value="Bacteria"/>
</dbReference>
<accession>B4VXL3</accession>
<evidence type="ECO:0000256" key="1">
    <source>
        <dbReference type="ARBA" id="ARBA00022741"/>
    </source>
</evidence>
<name>B4VXL3_9CYAN</name>
<evidence type="ECO:0000313" key="6">
    <source>
        <dbReference type="EMBL" id="EDX73378.1"/>
    </source>
</evidence>
<dbReference type="Pfam" id="PF13245">
    <property type="entry name" value="AAA_19"/>
    <property type="match status" value="1"/>
</dbReference>
<feature type="domain" description="ATP-dependent RecD2 DNA helicase SH3" evidence="5">
    <location>
        <begin position="512"/>
        <end position="580"/>
    </location>
</feature>
<dbReference type="Gene3D" id="2.30.30.940">
    <property type="match status" value="1"/>
</dbReference>
<dbReference type="Gene3D" id="3.40.50.300">
    <property type="entry name" value="P-loop containing nucleotide triphosphate hydrolases"/>
    <property type="match status" value="2"/>
</dbReference>
<dbReference type="GO" id="GO:0006310">
    <property type="term" value="P:DNA recombination"/>
    <property type="evidence" value="ECO:0007669"/>
    <property type="project" value="TreeGrafter"/>
</dbReference>
<keyword evidence="1" id="KW-0547">Nucleotide-binding</keyword>
<feature type="domain" description="UvrD-like helicase C-terminal" evidence="3">
    <location>
        <begin position="598"/>
        <end position="640"/>
    </location>
</feature>
<evidence type="ECO:0000259" key="4">
    <source>
        <dbReference type="Pfam" id="PF14490"/>
    </source>
</evidence>
<evidence type="ECO:0000256" key="2">
    <source>
        <dbReference type="ARBA" id="ARBA00022840"/>
    </source>
</evidence>
<evidence type="ECO:0000259" key="5">
    <source>
        <dbReference type="Pfam" id="PF18335"/>
    </source>
</evidence>
<dbReference type="InterPro" id="IPR010994">
    <property type="entry name" value="RuvA_2-like"/>
</dbReference>
<dbReference type="STRING" id="118168.MC7420_1174"/>
<dbReference type="GO" id="GO:0005524">
    <property type="term" value="F:ATP binding"/>
    <property type="evidence" value="ECO:0007669"/>
    <property type="project" value="UniProtKB-KW"/>
</dbReference>
<dbReference type="InterPro" id="IPR041451">
    <property type="entry name" value="RecD2_SH13"/>
</dbReference>
<evidence type="ECO:0000259" key="3">
    <source>
        <dbReference type="Pfam" id="PF13538"/>
    </source>
</evidence>
<dbReference type="CDD" id="cd18809">
    <property type="entry name" value="SF1_C_RecD"/>
    <property type="match status" value="1"/>
</dbReference>
<feature type="domain" description="ATP-dependent RecD2 DNA helicase-like helix-hairpin-helix" evidence="4">
    <location>
        <begin position="86"/>
        <end position="172"/>
    </location>
</feature>
<dbReference type="SUPFAM" id="SSF47781">
    <property type="entry name" value="RuvA domain 2-like"/>
    <property type="match status" value="1"/>
</dbReference>
<dbReference type="Gene3D" id="1.10.10.2220">
    <property type="match status" value="1"/>
</dbReference>
<gene>
    <name evidence="6" type="ORF">MC7420_1174</name>
</gene>
<dbReference type="Pfam" id="PF13538">
    <property type="entry name" value="UvrD_C_2"/>
    <property type="match status" value="1"/>
</dbReference>
<keyword evidence="2" id="KW-0067">ATP-binding</keyword>
<evidence type="ECO:0000313" key="7">
    <source>
        <dbReference type="Proteomes" id="UP000003835"/>
    </source>
</evidence>
<sequence>MPMAFPTDNSDQLPSLEQAEIEQYLASGIFHGIGKKTAALLAAYFGSDTLEVLEFLPQRLKLIPGLSQYRIDAIISAWEKSKSNPVRGTQAWLLGMGISLGLTLKLTDYYDQRTASVLNTNPYQIINEIDGIGFKIADSLALKLGMPPDSPLRYEQGIIQTLQDARNQGHCFLPSSELIEAALGLLSCPGHTPNPRLLNQVLENALTQKIVVEGRLSESLYLKPIYRAEVNVAQLILYFASRSQLPIEPLKEWLQKLEAVEWRESDLLAPEQRQALLKSYAQPISIITGGAGRGKTHILKYLINWLTECRFKVALAAPTGKAATRMKNATGLDAQTIHRLLQWRGYGQKFEFNQDNPLPIDWLIIDEFSMVDIFLFNSLLKALEPHTRIVLVGDHNQLPSVGAGMVLRDLLISEVVPCSRLKKIYRQPEESPIIYAAEDVIRGVVPNLQRFNSPLQWQEVSDCALLCRHTPEAIADTIVELVAQMQRDQVNLKDQVMVLAPQKKGVVGVQALNKRLQPLFNPKQPEQPEVETGEVVYRVGDRVIQLKNRYDTIPAVMNGEGGWVIEVHPKSQPERVKVAFEGGAVVDYVPGIFEQIMHSFCLTCHKAQGSEFQYVIMPLSPSNHRMLSRQLLYTTMTRASYGGFIAVGRPETLKFAVSVDKPMRRYTQLPLLLSESEQTLIDALNQVRTMQVPASPNQQFVSVAMRLRELNIDATKGQKTSIGSLALQLYQSHYNRRPSKRPEVIESGQKFKTYHYENEAIELLDRAIMTIIEGDRH</sequence>
<dbReference type="EMBL" id="DS989858">
    <property type="protein sequence ID" value="EDX73378.1"/>
    <property type="molecule type" value="Genomic_DNA"/>
</dbReference>
<dbReference type="HOGENOM" id="CLU_007524_0_1_3"/>
<dbReference type="GO" id="GO:0009338">
    <property type="term" value="C:exodeoxyribonuclease V complex"/>
    <property type="evidence" value="ECO:0007669"/>
    <property type="project" value="TreeGrafter"/>
</dbReference>
<dbReference type="InterPro" id="IPR029493">
    <property type="entry name" value="RecD2-like_HHH"/>
</dbReference>
<dbReference type="InterPro" id="IPR050534">
    <property type="entry name" value="Coronavir_polyprotein_1ab"/>
</dbReference>
<dbReference type="Pfam" id="PF14490">
    <property type="entry name" value="HHH_RecD2"/>
    <property type="match status" value="1"/>
</dbReference>
<dbReference type="InterPro" id="IPR027417">
    <property type="entry name" value="P-loop_NTPase"/>
</dbReference>
<proteinExistence type="predicted"/>
<protein>
    <recommendedName>
        <fullName evidence="8">Helicase, RecD/TraA family</fullName>
    </recommendedName>
</protein>
<dbReference type="PANTHER" id="PTHR43788">
    <property type="entry name" value="DNA2/NAM7 HELICASE FAMILY MEMBER"/>
    <property type="match status" value="1"/>
</dbReference>
<dbReference type="AlphaFoldDB" id="B4VXL3"/>
<dbReference type="InterPro" id="IPR027785">
    <property type="entry name" value="UvrD-like_helicase_C"/>
</dbReference>
<dbReference type="OrthoDB" id="9803432at2"/>
<dbReference type="Proteomes" id="UP000003835">
    <property type="component" value="Unassembled WGS sequence"/>
</dbReference>
<organism evidence="6 7">
    <name type="scientific">Coleofasciculus chthonoplastes PCC 7420</name>
    <dbReference type="NCBI Taxonomy" id="118168"/>
    <lineage>
        <taxon>Bacteria</taxon>
        <taxon>Bacillati</taxon>
        <taxon>Cyanobacteriota</taxon>
        <taxon>Cyanophyceae</taxon>
        <taxon>Coleofasciculales</taxon>
        <taxon>Coleofasciculaceae</taxon>
        <taxon>Coleofasciculus</taxon>
    </lineage>
</organism>
<dbReference type="PANTHER" id="PTHR43788:SF6">
    <property type="entry name" value="DNA HELICASE B"/>
    <property type="match status" value="1"/>
</dbReference>
<dbReference type="CDD" id="cd17933">
    <property type="entry name" value="DEXSc_RecD-like"/>
    <property type="match status" value="1"/>
</dbReference>